<dbReference type="AlphaFoldDB" id="A0A1T4N513"/>
<feature type="signal peptide" evidence="1">
    <location>
        <begin position="1"/>
        <end position="20"/>
    </location>
</feature>
<dbReference type="RefSeq" id="WP_078736924.1">
    <property type="nucleotide sequence ID" value="NZ_FUXE01000009.1"/>
</dbReference>
<proteinExistence type="predicted"/>
<evidence type="ECO:0000313" key="3">
    <source>
        <dbReference type="Proteomes" id="UP000190121"/>
    </source>
</evidence>
<dbReference type="Proteomes" id="UP000190121">
    <property type="component" value="Unassembled WGS sequence"/>
</dbReference>
<name>A0A1T4N513_9PORP</name>
<dbReference type="PROSITE" id="PS51257">
    <property type="entry name" value="PROKAR_LIPOPROTEIN"/>
    <property type="match status" value="1"/>
</dbReference>
<dbReference type="OrthoDB" id="9974392at2"/>
<evidence type="ECO:0000256" key="1">
    <source>
        <dbReference type="SAM" id="SignalP"/>
    </source>
</evidence>
<sequence length="181" mass="20183">MIRFLIFTLIGALSCLQLRAQTEKEDSLSKIFNDCTQIKGIEIVSSEAENFANLSQTDFLQQKNSILNGISLTGEHEDFDKSIGMSGSFSLISIDSLETFSLSDQALLKKLFTTSSFPKSELITFVKEGEETVRVFSQEGEKEEDRAFYIISVTGNNYCAIQLKGLFAIKSHVQITPDSKK</sequence>
<evidence type="ECO:0008006" key="4">
    <source>
        <dbReference type="Google" id="ProtNLM"/>
    </source>
</evidence>
<dbReference type="STRING" id="29524.SAMN02745171_00996"/>
<keyword evidence="1" id="KW-0732">Signal</keyword>
<evidence type="ECO:0000313" key="2">
    <source>
        <dbReference type="EMBL" id="SJZ74191.1"/>
    </source>
</evidence>
<protein>
    <recommendedName>
        <fullName evidence="4">DUF4252 domain-containing protein</fullName>
    </recommendedName>
</protein>
<keyword evidence="3" id="KW-1185">Reference proteome</keyword>
<gene>
    <name evidence="2" type="ORF">SAMN02745171_00996</name>
</gene>
<reference evidence="3" key="1">
    <citation type="submission" date="2017-02" db="EMBL/GenBank/DDBJ databases">
        <authorList>
            <person name="Varghese N."/>
            <person name="Submissions S."/>
        </authorList>
    </citation>
    <scope>NUCLEOTIDE SEQUENCE [LARGE SCALE GENOMIC DNA]</scope>
    <source>
        <strain evidence="3">ATCC 51356</strain>
    </source>
</reference>
<accession>A0A1T4N513</accession>
<feature type="chain" id="PRO_5012843329" description="DUF4252 domain-containing protein" evidence="1">
    <location>
        <begin position="21"/>
        <end position="181"/>
    </location>
</feature>
<organism evidence="2 3">
    <name type="scientific">Porphyromonas circumdentaria</name>
    <dbReference type="NCBI Taxonomy" id="29524"/>
    <lineage>
        <taxon>Bacteria</taxon>
        <taxon>Pseudomonadati</taxon>
        <taxon>Bacteroidota</taxon>
        <taxon>Bacteroidia</taxon>
        <taxon>Bacteroidales</taxon>
        <taxon>Porphyromonadaceae</taxon>
        <taxon>Porphyromonas</taxon>
    </lineage>
</organism>
<dbReference type="EMBL" id="FUXE01000009">
    <property type="protein sequence ID" value="SJZ74191.1"/>
    <property type="molecule type" value="Genomic_DNA"/>
</dbReference>